<evidence type="ECO:0000313" key="2">
    <source>
        <dbReference type="Proteomes" id="UP000712527"/>
    </source>
</evidence>
<dbReference type="RefSeq" id="WP_204793235.1">
    <property type="nucleotide sequence ID" value="NZ_JACSNQ010000007.1"/>
</dbReference>
<reference evidence="1 2" key="1">
    <citation type="journal article" date="2021" name="Sci. Rep.">
        <title>The distribution of antibiotic resistance genes in chicken gut microbiota commensals.</title>
        <authorList>
            <person name="Juricova H."/>
            <person name="Matiasovicova J."/>
            <person name="Kubasova T."/>
            <person name="Cejkova D."/>
            <person name="Rychlik I."/>
        </authorList>
    </citation>
    <scope>NUCLEOTIDE SEQUENCE [LARGE SCALE GENOMIC DNA]</scope>
    <source>
        <strain evidence="1 2">An794</strain>
    </source>
</reference>
<dbReference type="Proteomes" id="UP000712527">
    <property type="component" value="Unassembled WGS sequence"/>
</dbReference>
<evidence type="ECO:0000313" key="1">
    <source>
        <dbReference type="EMBL" id="MBM6774893.1"/>
    </source>
</evidence>
<sequence>MALYWPEAALAVACTGTEEAQEWPGNVLVISMRPEQADDPEFVETVIDLVVDRIFEHRRMLVKDLLASGSTVPEPRGGTHDGDGASEAERAEALLRRNIMEDAPGTCNDTWDPAEHAYGERGPWAGGDLGDHGWLGYGDVYGPYPGVAPDPAHSPLVVNHCDQLVIHA</sequence>
<gene>
    <name evidence="1" type="ORF">H9X80_04985</name>
</gene>
<comment type="caution">
    <text evidence="1">The sequence shown here is derived from an EMBL/GenBank/DDBJ whole genome shotgun (WGS) entry which is preliminary data.</text>
</comment>
<proteinExistence type="predicted"/>
<organism evidence="1 2">
    <name type="scientific">Olsenella profusa</name>
    <dbReference type="NCBI Taxonomy" id="138595"/>
    <lineage>
        <taxon>Bacteria</taxon>
        <taxon>Bacillati</taxon>
        <taxon>Actinomycetota</taxon>
        <taxon>Coriobacteriia</taxon>
        <taxon>Coriobacteriales</taxon>
        <taxon>Atopobiaceae</taxon>
        <taxon>Olsenella</taxon>
    </lineage>
</organism>
<protein>
    <submittedName>
        <fullName evidence="1">Uncharacterized protein</fullName>
    </submittedName>
</protein>
<keyword evidence="2" id="KW-1185">Reference proteome</keyword>
<dbReference type="EMBL" id="JACSNQ010000007">
    <property type="protein sequence ID" value="MBM6774893.1"/>
    <property type="molecule type" value="Genomic_DNA"/>
</dbReference>
<accession>A0ABS2F2W1</accession>
<name>A0ABS2F2W1_9ACTN</name>